<dbReference type="PIRSF" id="PIRSF000294">
    <property type="entry name" value="Cytochrome-c_peroxidase"/>
    <property type="match status" value="1"/>
</dbReference>
<evidence type="ECO:0000256" key="8">
    <source>
        <dbReference type="PROSITE-ProRule" id="PRU00433"/>
    </source>
</evidence>
<evidence type="ECO:0000256" key="9">
    <source>
        <dbReference type="SAM" id="Phobius"/>
    </source>
</evidence>
<keyword evidence="3 8" id="KW-0479">Metal-binding</keyword>
<reference evidence="11 12" key="1">
    <citation type="submission" date="2023-05" db="EMBL/GenBank/DDBJ databases">
        <title>Novel species of genus Flectobacillus isolated from stream in China.</title>
        <authorList>
            <person name="Lu H."/>
        </authorList>
    </citation>
    <scope>NUCLEOTIDE SEQUENCE [LARGE SCALE GENOMIC DNA]</scope>
    <source>
        <strain evidence="11 12">LFS242W</strain>
    </source>
</reference>
<gene>
    <name evidence="11" type="ORF">QM481_18550</name>
</gene>
<evidence type="ECO:0000256" key="3">
    <source>
        <dbReference type="ARBA" id="ARBA00022723"/>
    </source>
</evidence>
<dbReference type="PANTHER" id="PTHR30600">
    <property type="entry name" value="CYTOCHROME C PEROXIDASE-RELATED"/>
    <property type="match status" value="1"/>
</dbReference>
<keyword evidence="9" id="KW-1133">Transmembrane helix</keyword>
<dbReference type="PANTHER" id="PTHR30600:SF10">
    <property type="entry name" value="BLL6722 PROTEIN"/>
    <property type="match status" value="1"/>
</dbReference>
<evidence type="ECO:0000256" key="4">
    <source>
        <dbReference type="ARBA" id="ARBA00022729"/>
    </source>
</evidence>
<dbReference type="InterPro" id="IPR051395">
    <property type="entry name" value="Cytochrome_c_Peroxidase/MauG"/>
</dbReference>
<evidence type="ECO:0000313" key="11">
    <source>
        <dbReference type="EMBL" id="MDI9876548.1"/>
    </source>
</evidence>
<dbReference type="EMBL" id="JASHIE010000013">
    <property type="protein sequence ID" value="MDI9876548.1"/>
    <property type="molecule type" value="Genomic_DNA"/>
</dbReference>
<dbReference type="Gene3D" id="1.10.760.10">
    <property type="entry name" value="Cytochrome c-like domain"/>
    <property type="match status" value="2"/>
</dbReference>
<name>A0ABT6Z605_9BACT</name>
<dbReference type="Pfam" id="PF03150">
    <property type="entry name" value="CCP_MauG"/>
    <property type="match status" value="1"/>
</dbReference>
<dbReference type="InterPro" id="IPR009056">
    <property type="entry name" value="Cyt_c-like_dom"/>
</dbReference>
<comment type="subcellular location">
    <subcellularLocation>
        <location evidence="1">Periplasm</location>
    </subcellularLocation>
</comment>
<dbReference type="PROSITE" id="PS51007">
    <property type="entry name" value="CYTC"/>
    <property type="match status" value="1"/>
</dbReference>
<proteinExistence type="predicted"/>
<keyword evidence="4" id="KW-0732">Signal</keyword>
<dbReference type="InterPro" id="IPR036909">
    <property type="entry name" value="Cyt_c-like_dom_sf"/>
</dbReference>
<keyword evidence="5" id="KW-0574">Periplasm</keyword>
<sequence>MIQIINFSIFIPYSLYLYKYNEYGMKKLKWFVLASSILTILMAFVSTELIPRGEYLLEYPKNFGNRFSIPSDNPMQKEVVYLGRMLFYEPLLSANNQISCASCHQQTLAFTDGKTLSVGVSGKTTKRNSMSLANLLWVRQLFWDGRSSSLEEQAMGPLTHPDEMAQSLAVSCQKLEKTRLYPALFLEVFHTKKITPELITKSIAQFERTLISANAKYDQYLAGTTSLNSHESNGLKLFSSLPQPENGARGAGCVQCHGGAKTYIELFHNNGLLIDERDLGRFETTQNTIDKARFRVPTLRNIALTAPYMHDGRFKTLESVLDHYNEHIENVPNLSPFLKNNTNEKNGKSLALTVQEKQDIIAFLHTLTDSSFIQNPAFANPHKTPNP</sequence>
<dbReference type="RefSeq" id="WP_283382844.1">
    <property type="nucleotide sequence ID" value="NZ_JASHIE010000013.1"/>
</dbReference>
<evidence type="ECO:0000256" key="5">
    <source>
        <dbReference type="ARBA" id="ARBA00022764"/>
    </source>
</evidence>
<evidence type="ECO:0000256" key="1">
    <source>
        <dbReference type="ARBA" id="ARBA00004418"/>
    </source>
</evidence>
<evidence type="ECO:0000256" key="2">
    <source>
        <dbReference type="ARBA" id="ARBA00022617"/>
    </source>
</evidence>
<keyword evidence="6" id="KW-0560">Oxidoreductase</keyword>
<protein>
    <submittedName>
        <fullName evidence="11">Cytochrome c peroxidase</fullName>
    </submittedName>
</protein>
<dbReference type="Proteomes" id="UP001225761">
    <property type="component" value="Unassembled WGS sequence"/>
</dbReference>
<feature type="transmembrane region" description="Helical" evidence="9">
    <location>
        <begin position="28"/>
        <end position="45"/>
    </location>
</feature>
<dbReference type="SUPFAM" id="SSF46626">
    <property type="entry name" value="Cytochrome c"/>
    <property type="match status" value="2"/>
</dbReference>
<feature type="domain" description="Cytochrome c" evidence="10">
    <location>
        <begin position="229"/>
        <end position="368"/>
    </location>
</feature>
<evidence type="ECO:0000256" key="7">
    <source>
        <dbReference type="ARBA" id="ARBA00023004"/>
    </source>
</evidence>
<evidence type="ECO:0000259" key="10">
    <source>
        <dbReference type="PROSITE" id="PS51007"/>
    </source>
</evidence>
<keyword evidence="2 8" id="KW-0349">Heme</keyword>
<dbReference type="GO" id="GO:0004601">
    <property type="term" value="F:peroxidase activity"/>
    <property type="evidence" value="ECO:0007669"/>
    <property type="project" value="UniProtKB-KW"/>
</dbReference>
<evidence type="ECO:0000256" key="6">
    <source>
        <dbReference type="ARBA" id="ARBA00023002"/>
    </source>
</evidence>
<keyword evidence="11" id="KW-0575">Peroxidase</keyword>
<dbReference type="InterPro" id="IPR026259">
    <property type="entry name" value="MauG/Cytc_peroxidase"/>
</dbReference>
<comment type="caution">
    <text evidence="11">The sequence shown here is derived from an EMBL/GenBank/DDBJ whole genome shotgun (WGS) entry which is preliminary data.</text>
</comment>
<keyword evidence="9" id="KW-0472">Membrane</keyword>
<keyword evidence="7 8" id="KW-0408">Iron</keyword>
<organism evidence="11 12">
    <name type="scientific">Flectobacillus rivi</name>
    <dbReference type="NCBI Taxonomy" id="2984209"/>
    <lineage>
        <taxon>Bacteria</taxon>
        <taxon>Pseudomonadati</taxon>
        <taxon>Bacteroidota</taxon>
        <taxon>Cytophagia</taxon>
        <taxon>Cytophagales</taxon>
        <taxon>Flectobacillaceae</taxon>
        <taxon>Flectobacillus</taxon>
    </lineage>
</organism>
<keyword evidence="9" id="KW-0812">Transmembrane</keyword>
<evidence type="ECO:0000313" key="12">
    <source>
        <dbReference type="Proteomes" id="UP001225761"/>
    </source>
</evidence>
<dbReference type="InterPro" id="IPR004852">
    <property type="entry name" value="Di-haem_cyt_c_peroxidsae"/>
</dbReference>
<accession>A0ABT6Z605</accession>
<keyword evidence="12" id="KW-1185">Reference proteome</keyword>